<dbReference type="GO" id="GO:0005739">
    <property type="term" value="C:mitochondrion"/>
    <property type="evidence" value="ECO:0007669"/>
    <property type="project" value="UniProtKB-SubCell"/>
</dbReference>
<comment type="similarity">
    <text evidence="2">Belongs to the ATP11 family.</text>
</comment>
<dbReference type="PANTHER" id="PTHR13126">
    <property type="entry name" value="CHAPERONE ATP11"/>
    <property type="match status" value="1"/>
</dbReference>
<dbReference type="VEuPathDB" id="FungiDB:BLGHR1_10010"/>
<comment type="subcellular location">
    <subcellularLocation>
        <location evidence="1">Mitochondrion</location>
    </subcellularLocation>
</comment>
<dbReference type="EMBL" id="UNSH01000001">
    <property type="protein sequence ID" value="SZE99261.1"/>
    <property type="molecule type" value="Genomic_DNA"/>
</dbReference>
<keyword evidence="3" id="KW-0809">Transit peptide</keyword>
<dbReference type="GO" id="GO:0033615">
    <property type="term" value="P:mitochondrial proton-transporting ATP synthase complex assembly"/>
    <property type="evidence" value="ECO:0007669"/>
    <property type="project" value="TreeGrafter"/>
</dbReference>
<keyword evidence="4" id="KW-0496">Mitochondrion</keyword>
<evidence type="ECO:0000313" key="7">
    <source>
        <dbReference type="Proteomes" id="UP000275772"/>
    </source>
</evidence>
<evidence type="ECO:0000313" key="6">
    <source>
        <dbReference type="EMBL" id="SZE99261.1"/>
    </source>
</evidence>
<evidence type="ECO:0000256" key="3">
    <source>
        <dbReference type="ARBA" id="ARBA00022946"/>
    </source>
</evidence>
<dbReference type="Proteomes" id="UP000275772">
    <property type="component" value="Unassembled WGS sequence"/>
</dbReference>
<accession>A0A383UHG8</accession>
<dbReference type="Pfam" id="PF06644">
    <property type="entry name" value="ATP11"/>
    <property type="match status" value="1"/>
</dbReference>
<proteinExistence type="inferred from homology"/>
<organism evidence="6 7">
    <name type="scientific">Blumeria hordei</name>
    <name type="common">Barley powdery mildew</name>
    <name type="synonym">Blumeria graminis f. sp. hordei</name>
    <dbReference type="NCBI Taxonomy" id="2867405"/>
    <lineage>
        <taxon>Eukaryota</taxon>
        <taxon>Fungi</taxon>
        <taxon>Dikarya</taxon>
        <taxon>Ascomycota</taxon>
        <taxon>Pezizomycotina</taxon>
        <taxon>Leotiomycetes</taxon>
        <taxon>Erysiphales</taxon>
        <taxon>Erysiphaceae</taxon>
        <taxon>Blumeria</taxon>
    </lineage>
</organism>
<dbReference type="PANTHER" id="PTHR13126:SF0">
    <property type="entry name" value="ATP SYNTHASE MITOCHONDRIAL F1 COMPLEX ASSEMBLY FACTOR 1"/>
    <property type="match status" value="1"/>
</dbReference>
<gene>
    <name evidence="6" type="ORF">BLGHR1_10010</name>
</gene>
<evidence type="ECO:0000256" key="4">
    <source>
        <dbReference type="ARBA" id="ARBA00023128"/>
    </source>
</evidence>
<evidence type="ECO:0000256" key="5">
    <source>
        <dbReference type="SAM" id="Coils"/>
    </source>
</evidence>
<evidence type="ECO:0000256" key="2">
    <source>
        <dbReference type="ARBA" id="ARBA00009116"/>
    </source>
</evidence>
<dbReference type="InterPro" id="IPR010591">
    <property type="entry name" value="ATP11"/>
</dbReference>
<keyword evidence="5" id="KW-0175">Coiled coil</keyword>
<reference evidence="6 7" key="1">
    <citation type="submission" date="2017-11" db="EMBL/GenBank/DDBJ databases">
        <authorList>
            <person name="Kracher B."/>
        </authorList>
    </citation>
    <scope>NUCLEOTIDE SEQUENCE [LARGE SCALE GENOMIC DNA]</scope>
    <source>
        <strain evidence="6 7">RACE1</strain>
    </source>
</reference>
<protein>
    <submittedName>
        <fullName evidence="6">Uncharacterized protein</fullName>
    </submittedName>
</protein>
<name>A0A383UHG8_BLUHO</name>
<dbReference type="AlphaFoldDB" id="A0A383UHG8"/>
<evidence type="ECO:0000256" key="1">
    <source>
        <dbReference type="ARBA" id="ARBA00004173"/>
    </source>
</evidence>
<feature type="coiled-coil region" evidence="5">
    <location>
        <begin position="55"/>
        <end position="82"/>
    </location>
</feature>
<sequence length="314" mass="35342">MAGLAFLKPRCGTPSVLNCLEKVQRRWAQVHDTRFRFLATQGDNFLDRYKEKLAKKAQLEGIENLQELREAYKEKINALRNKATVGILSEQKSPSSLETIDSISPLESSRPAASKVLGSSSCSSKTGIRALSSYIDIEKARKLPLKELESIWRLRHAHNAQSLCGVIPLSLYNTIQNTAKKNPQFILPVPREGKGAEIHFMQWTFPEENISTVIFTQLCEYKLKGEFSQPHTTITHHLEMSEEKGVVLLRGEIVSGRGVSVDEAKWLLLCLQRFYGGLGGAEVATKRKRLVEMFGRGDGEFRVEDLVEEAEKLI</sequence>